<evidence type="ECO:0000256" key="2">
    <source>
        <dbReference type="ARBA" id="ARBA00009142"/>
    </source>
</evidence>
<dbReference type="PANTHER" id="PTHR30269">
    <property type="entry name" value="TRANSMEMBRANE PROTEIN YFCA"/>
    <property type="match status" value="1"/>
</dbReference>
<dbReference type="GO" id="GO:0005886">
    <property type="term" value="C:plasma membrane"/>
    <property type="evidence" value="ECO:0007669"/>
    <property type="project" value="UniProtKB-SubCell"/>
</dbReference>
<feature type="transmembrane region" description="Helical" evidence="8">
    <location>
        <begin position="97"/>
        <end position="117"/>
    </location>
</feature>
<evidence type="ECO:0000256" key="5">
    <source>
        <dbReference type="ARBA" id="ARBA00022692"/>
    </source>
</evidence>
<comment type="caution">
    <text evidence="9">The sequence shown here is derived from an EMBL/GenBank/DDBJ whole genome shotgun (WGS) entry which is preliminary data.</text>
</comment>
<proteinExistence type="inferred from homology"/>
<feature type="transmembrane region" description="Helical" evidence="8">
    <location>
        <begin position="30"/>
        <end position="49"/>
    </location>
</feature>
<dbReference type="PANTHER" id="PTHR30269:SF0">
    <property type="entry name" value="MEMBRANE TRANSPORTER PROTEIN YFCA-RELATED"/>
    <property type="match status" value="1"/>
</dbReference>
<sequence length="260" mass="27832">MPEFTTLILLCLTALTAGFIDSVVGGGGLVQIPALFLLFPHFPVPRVIGTNRFSSFMGTGVAAWQYIQRVAVPWSIVLWAAVAASICSFLGARLSSMLPGAVLKPIMLVLMTGIAIYTYRNKTLGQEENLRVAPHKLPWLAGALGGAIGFYNGFVGPGTGSLLVFGFVSLLGYDFLRASAQAKLINVVADVSSLIFFITNGFVTYELAIPMMLCNMAGSFIGSRMAIGRGSAFIRALFLVVVFGLIARFGYEVVSEWGGW</sequence>
<reference evidence="9 10" key="1">
    <citation type="submission" date="2019-10" db="EMBL/GenBank/DDBJ databases">
        <title>Rudanella paleaurantiibacter sp. nov., isolated from sludge.</title>
        <authorList>
            <person name="Xu S.Q."/>
        </authorList>
    </citation>
    <scope>NUCLEOTIDE SEQUENCE [LARGE SCALE GENOMIC DNA]</scope>
    <source>
        <strain evidence="9 10">HX-22-17</strain>
    </source>
</reference>
<feature type="transmembrane region" description="Helical" evidence="8">
    <location>
        <begin position="160"/>
        <end position="176"/>
    </location>
</feature>
<dbReference type="RefSeq" id="WP_152124366.1">
    <property type="nucleotide sequence ID" value="NZ_WELI01000003.1"/>
</dbReference>
<feature type="transmembrane region" description="Helical" evidence="8">
    <location>
        <begin position="183"/>
        <end position="203"/>
    </location>
</feature>
<feature type="transmembrane region" description="Helical" evidence="8">
    <location>
        <begin position="70"/>
        <end position="91"/>
    </location>
</feature>
<evidence type="ECO:0000256" key="1">
    <source>
        <dbReference type="ARBA" id="ARBA00004651"/>
    </source>
</evidence>
<name>A0A7J5U0X3_9BACT</name>
<keyword evidence="5 8" id="KW-0812">Transmembrane</keyword>
<comment type="subcellular location">
    <subcellularLocation>
        <location evidence="1 8">Cell membrane</location>
        <topology evidence="1 8">Multi-pass membrane protein</topology>
    </subcellularLocation>
</comment>
<keyword evidence="3" id="KW-0813">Transport</keyword>
<keyword evidence="4 8" id="KW-1003">Cell membrane</keyword>
<evidence type="ECO:0000256" key="7">
    <source>
        <dbReference type="ARBA" id="ARBA00023136"/>
    </source>
</evidence>
<dbReference type="InterPro" id="IPR052017">
    <property type="entry name" value="TSUP"/>
</dbReference>
<keyword evidence="6 8" id="KW-1133">Transmembrane helix</keyword>
<evidence type="ECO:0000256" key="8">
    <source>
        <dbReference type="RuleBase" id="RU363041"/>
    </source>
</evidence>
<evidence type="ECO:0000256" key="6">
    <source>
        <dbReference type="ARBA" id="ARBA00022989"/>
    </source>
</evidence>
<evidence type="ECO:0000256" key="3">
    <source>
        <dbReference type="ARBA" id="ARBA00022448"/>
    </source>
</evidence>
<feature type="transmembrane region" description="Helical" evidence="8">
    <location>
        <begin position="232"/>
        <end position="251"/>
    </location>
</feature>
<accession>A0A7J5U0X3</accession>
<gene>
    <name evidence="9" type="ORF">F5984_11435</name>
</gene>
<dbReference type="EMBL" id="WELI01000003">
    <property type="protein sequence ID" value="KAB7731396.1"/>
    <property type="molecule type" value="Genomic_DNA"/>
</dbReference>
<evidence type="ECO:0000313" key="9">
    <source>
        <dbReference type="EMBL" id="KAB7731396.1"/>
    </source>
</evidence>
<comment type="similarity">
    <text evidence="2 8">Belongs to the 4-toluene sulfonate uptake permease (TSUP) (TC 2.A.102) family.</text>
</comment>
<keyword evidence="10" id="KW-1185">Reference proteome</keyword>
<protein>
    <recommendedName>
        <fullName evidence="8">Probable membrane transporter protein</fullName>
    </recommendedName>
</protein>
<keyword evidence="7 8" id="KW-0472">Membrane</keyword>
<dbReference type="Pfam" id="PF01925">
    <property type="entry name" value="TauE"/>
    <property type="match status" value="1"/>
</dbReference>
<evidence type="ECO:0000313" key="10">
    <source>
        <dbReference type="Proteomes" id="UP000488299"/>
    </source>
</evidence>
<dbReference type="InterPro" id="IPR002781">
    <property type="entry name" value="TM_pro_TauE-like"/>
</dbReference>
<dbReference type="Proteomes" id="UP000488299">
    <property type="component" value="Unassembled WGS sequence"/>
</dbReference>
<dbReference type="AlphaFoldDB" id="A0A7J5U0X3"/>
<evidence type="ECO:0000256" key="4">
    <source>
        <dbReference type="ARBA" id="ARBA00022475"/>
    </source>
</evidence>
<organism evidence="9 10">
    <name type="scientific">Rudanella paleaurantiibacter</name>
    <dbReference type="NCBI Taxonomy" id="2614655"/>
    <lineage>
        <taxon>Bacteria</taxon>
        <taxon>Pseudomonadati</taxon>
        <taxon>Bacteroidota</taxon>
        <taxon>Cytophagia</taxon>
        <taxon>Cytophagales</taxon>
        <taxon>Cytophagaceae</taxon>
        <taxon>Rudanella</taxon>
    </lineage>
</organism>